<organism evidence="1 2">
    <name type="scientific">Haloglomus irregulare</name>
    <dbReference type="NCBI Taxonomy" id="2234134"/>
    <lineage>
        <taxon>Archaea</taxon>
        <taxon>Methanobacteriati</taxon>
        <taxon>Methanobacteriota</taxon>
        <taxon>Stenosarchaea group</taxon>
        <taxon>Halobacteria</taxon>
        <taxon>Halobacteriales</taxon>
        <taxon>Natronomonadaceae</taxon>
        <taxon>Haloglomus</taxon>
    </lineage>
</organism>
<proteinExistence type="predicted"/>
<evidence type="ECO:0000313" key="1">
    <source>
        <dbReference type="EMBL" id="TSD15823.1"/>
    </source>
</evidence>
<comment type="caution">
    <text evidence="1">The sequence shown here is derived from an EMBL/GenBank/DDBJ whole genome shotgun (WGS) entry which is preliminary data.</text>
</comment>
<sequence length="121" mass="12474">MSGCTELLPGADQEPEYPGGTLVLKNTGNNAVPVSVETKLDQYDASVDTEVAAGTTAVRREFVTANRGAIVTLVAQLGSTGDGIRFQFLPAGGEDSPPEVAQLTFENAVEASATWTATGGE</sequence>
<evidence type="ECO:0000313" key="2">
    <source>
        <dbReference type="Proteomes" id="UP000319894"/>
    </source>
</evidence>
<keyword evidence="2" id="KW-1185">Reference proteome</keyword>
<dbReference type="AlphaFoldDB" id="A0A554NEL0"/>
<protein>
    <submittedName>
        <fullName evidence="1">Uncharacterized protein</fullName>
    </submittedName>
</protein>
<gene>
    <name evidence="1" type="ORF">DP107_01175</name>
</gene>
<accession>A0A554NEL0</accession>
<dbReference type="EMBL" id="QMDX01000001">
    <property type="protein sequence ID" value="TSD15823.1"/>
    <property type="molecule type" value="Genomic_DNA"/>
</dbReference>
<reference evidence="1 2" key="1">
    <citation type="submission" date="2018-06" db="EMBL/GenBank/DDBJ databases">
        <title>Natronomonas sp. F16-60 a new haloarchaeon isolated from a solar saltern of Isla Cristina, Huelva, Spain.</title>
        <authorList>
            <person name="Duran-Viseras A."/>
            <person name="Sanchez-Porro C."/>
            <person name="Ventosa A."/>
        </authorList>
    </citation>
    <scope>NUCLEOTIDE SEQUENCE [LARGE SCALE GENOMIC DNA]</scope>
    <source>
        <strain evidence="1 2">F16-60</strain>
    </source>
</reference>
<name>A0A554NEL0_9EURY</name>
<dbReference type="Proteomes" id="UP000319894">
    <property type="component" value="Unassembled WGS sequence"/>
</dbReference>
<dbReference type="InParanoid" id="A0A554NEL0"/>